<gene>
    <name evidence="2" type="ORF">ADS79_11595</name>
    <name evidence="1" type="ORF">BRE01_43670</name>
</gene>
<evidence type="ECO:0000313" key="2">
    <source>
        <dbReference type="EMBL" id="KNB72503.1"/>
    </source>
</evidence>
<protein>
    <submittedName>
        <fullName evidence="2">Uncharacterized protein</fullName>
    </submittedName>
</protein>
<dbReference type="STRING" id="54915.ADS79_11595"/>
<evidence type="ECO:0000313" key="4">
    <source>
        <dbReference type="Proteomes" id="UP000319578"/>
    </source>
</evidence>
<organism evidence="2 3">
    <name type="scientific">Brevibacillus reuszeri</name>
    <dbReference type="NCBI Taxonomy" id="54915"/>
    <lineage>
        <taxon>Bacteria</taxon>
        <taxon>Bacillati</taxon>
        <taxon>Bacillota</taxon>
        <taxon>Bacilli</taxon>
        <taxon>Bacillales</taxon>
        <taxon>Paenibacillaceae</taxon>
        <taxon>Brevibacillus</taxon>
    </lineage>
</organism>
<comment type="caution">
    <text evidence="2">The sequence shown here is derived from an EMBL/GenBank/DDBJ whole genome shotgun (WGS) entry which is preliminary data.</text>
</comment>
<sequence length="68" mass="7977">MYAWKRFPFTHYRVLFTDDENIMDYRQKKKGSASNVRQSLLAVLAMMTVWQTGKECGKERVDDVGKNS</sequence>
<name>A0A0K9YUX5_9BACL</name>
<reference evidence="3" key="1">
    <citation type="submission" date="2015-07" db="EMBL/GenBank/DDBJ databases">
        <title>Genome sequencing project for genomic taxonomy and phylogenomics of Bacillus-like bacteria.</title>
        <authorList>
            <person name="Liu B."/>
            <person name="Wang J."/>
            <person name="Zhu Y."/>
            <person name="Liu G."/>
            <person name="Chen Q."/>
            <person name="Chen Z."/>
            <person name="Lan J."/>
            <person name="Che J."/>
            <person name="Ge C."/>
            <person name="Shi H."/>
            <person name="Pan Z."/>
            <person name="Liu X."/>
        </authorList>
    </citation>
    <scope>NUCLEOTIDE SEQUENCE [LARGE SCALE GENOMIC DNA]</scope>
    <source>
        <strain evidence="3">DSM 9887</strain>
    </source>
</reference>
<dbReference type="PATRIC" id="fig|54915.3.peg.1280"/>
<evidence type="ECO:0000313" key="3">
    <source>
        <dbReference type="Proteomes" id="UP000036834"/>
    </source>
</evidence>
<dbReference type="EMBL" id="LGIQ01000007">
    <property type="protein sequence ID" value="KNB72503.1"/>
    <property type="molecule type" value="Genomic_DNA"/>
</dbReference>
<reference evidence="2" key="2">
    <citation type="submission" date="2015-07" db="EMBL/GenBank/DDBJ databases">
        <title>MeaNS - Measles Nucleotide Surveillance Program.</title>
        <authorList>
            <person name="Tran T."/>
            <person name="Druce J."/>
        </authorList>
    </citation>
    <scope>NUCLEOTIDE SEQUENCE</scope>
    <source>
        <strain evidence="2">DSM 9887</strain>
    </source>
</reference>
<reference evidence="1 4" key="3">
    <citation type="submission" date="2019-06" db="EMBL/GenBank/DDBJ databases">
        <title>Whole genome shotgun sequence of Brevibacillus reuszeri NBRC 15719.</title>
        <authorList>
            <person name="Hosoyama A."/>
            <person name="Uohara A."/>
            <person name="Ohji S."/>
            <person name="Ichikawa N."/>
        </authorList>
    </citation>
    <scope>NUCLEOTIDE SEQUENCE [LARGE SCALE GENOMIC DNA]</scope>
    <source>
        <strain evidence="1 4">NBRC 15719</strain>
    </source>
</reference>
<evidence type="ECO:0000313" key="1">
    <source>
        <dbReference type="EMBL" id="GED70665.1"/>
    </source>
</evidence>
<dbReference type="Proteomes" id="UP000319578">
    <property type="component" value="Unassembled WGS sequence"/>
</dbReference>
<dbReference type="Proteomes" id="UP000036834">
    <property type="component" value="Unassembled WGS sequence"/>
</dbReference>
<proteinExistence type="predicted"/>
<keyword evidence="4" id="KW-1185">Reference proteome</keyword>
<dbReference type="EMBL" id="BJON01000016">
    <property type="protein sequence ID" value="GED70665.1"/>
    <property type="molecule type" value="Genomic_DNA"/>
</dbReference>
<dbReference type="AlphaFoldDB" id="A0A0K9YUX5"/>
<accession>A0A0K9YUX5</accession>